<gene>
    <name evidence="6" type="primary">rpfA</name>
    <name evidence="6" type="ORF">GCM10009716_25460</name>
</gene>
<feature type="domain" description="LysM" evidence="5">
    <location>
        <begin position="174"/>
        <end position="221"/>
    </location>
</feature>
<comment type="similarity">
    <text evidence="1">Belongs to the transglycosylase family. Rpf subfamily.</text>
</comment>
<dbReference type="EMBL" id="BAAAMJ010000026">
    <property type="protein sequence ID" value="GAA1914894.1"/>
    <property type="molecule type" value="Genomic_DNA"/>
</dbReference>
<proteinExistence type="inferred from homology"/>
<evidence type="ECO:0000256" key="3">
    <source>
        <dbReference type="SAM" id="MobiDB-lite"/>
    </source>
</evidence>
<dbReference type="Gene3D" id="3.10.350.10">
    <property type="entry name" value="LysM domain"/>
    <property type="match status" value="1"/>
</dbReference>
<feature type="compositionally biased region" description="Low complexity" evidence="3">
    <location>
        <begin position="141"/>
        <end position="175"/>
    </location>
</feature>
<keyword evidence="4" id="KW-0732">Signal</keyword>
<dbReference type="InterPro" id="IPR036779">
    <property type="entry name" value="LysM_dom_sf"/>
</dbReference>
<feature type="signal peptide" evidence="4">
    <location>
        <begin position="1"/>
        <end position="41"/>
    </location>
</feature>
<dbReference type="InterPro" id="IPR052196">
    <property type="entry name" value="Bact_Kbp"/>
</dbReference>
<name>A0ABN2P7W2_9ACTN</name>
<dbReference type="PANTHER" id="PTHR34700">
    <property type="entry name" value="POTASSIUM BINDING PROTEIN KBP"/>
    <property type="match status" value="1"/>
</dbReference>
<dbReference type="SMART" id="SM00257">
    <property type="entry name" value="LysM"/>
    <property type="match status" value="1"/>
</dbReference>
<feature type="chain" id="PRO_5047005228" evidence="4">
    <location>
        <begin position="42"/>
        <end position="221"/>
    </location>
</feature>
<keyword evidence="7" id="KW-1185">Reference proteome</keyword>
<dbReference type="RefSeq" id="WP_344261626.1">
    <property type="nucleotide sequence ID" value="NZ_BAAAMJ010000026.1"/>
</dbReference>
<accession>A0ABN2P7W2</accession>
<dbReference type="SUPFAM" id="SSF54106">
    <property type="entry name" value="LysM domain"/>
    <property type="match status" value="1"/>
</dbReference>
<organism evidence="6 7">
    <name type="scientific">Streptomyces sodiiphilus</name>
    <dbReference type="NCBI Taxonomy" id="226217"/>
    <lineage>
        <taxon>Bacteria</taxon>
        <taxon>Bacillati</taxon>
        <taxon>Actinomycetota</taxon>
        <taxon>Actinomycetes</taxon>
        <taxon>Kitasatosporales</taxon>
        <taxon>Streptomycetaceae</taxon>
        <taxon>Streptomyces</taxon>
    </lineage>
</organism>
<dbReference type="Pfam" id="PF01476">
    <property type="entry name" value="LysM"/>
    <property type="match status" value="1"/>
</dbReference>
<dbReference type="CDD" id="cd00118">
    <property type="entry name" value="LysM"/>
    <property type="match status" value="1"/>
</dbReference>
<dbReference type="CDD" id="cd13925">
    <property type="entry name" value="RPF"/>
    <property type="match status" value="1"/>
</dbReference>
<dbReference type="InterPro" id="IPR018392">
    <property type="entry name" value="LysM"/>
</dbReference>
<sequence>MLFSGKGRHRRPSKPARVAVAAGVTGAVVALPIVGAQSAQAASVETWDAVAQCESTGNWSINTGNGYYGGLQFSQSSWEAAGGTQYASRADLATKGQQIATAEKLLAMQGPGAWPHCGQKAGLSAGGPSANVDAGSGQGGAAPQQQAAPAQPEQQQAPAQPKQQAPAPSGQAGQQYVVEAGDTLGRIADAHGTTWQQVYEANKSVVGGDPDLIFPGQKLSL</sequence>
<protein>
    <submittedName>
        <fullName evidence="6">Resuscitation-promoting factor protein RpfA</fullName>
    </submittedName>
</protein>
<comment type="caution">
    <text evidence="6">The sequence shown here is derived from an EMBL/GenBank/DDBJ whole genome shotgun (WGS) entry which is preliminary data.</text>
</comment>
<dbReference type="Proteomes" id="UP001501303">
    <property type="component" value="Unassembled WGS sequence"/>
</dbReference>
<dbReference type="InterPro" id="IPR023346">
    <property type="entry name" value="Lysozyme-like_dom_sf"/>
</dbReference>
<reference evidence="6 7" key="1">
    <citation type="journal article" date="2019" name="Int. J. Syst. Evol. Microbiol.">
        <title>The Global Catalogue of Microorganisms (GCM) 10K type strain sequencing project: providing services to taxonomists for standard genome sequencing and annotation.</title>
        <authorList>
            <consortium name="The Broad Institute Genomics Platform"/>
            <consortium name="The Broad Institute Genome Sequencing Center for Infectious Disease"/>
            <person name="Wu L."/>
            <person name="Ma J."/>
        </authorList>
    </citation>
    <scope>NUCLEOTIDE SEQUENCE [LARGE SCALE GENOMIC DNA]</scope>
    <source>
        <strain evidence="6 7">JCM 13581</strain>
    </source>
</reference>
<evidence type="ECO:0000256" key="2">
    <source>
        <dbReference type="ARBA" id="ARBA00022801"/>
    </source>
</evidence>
<evidence type="ECO:0000313" key="7">
    <source>
        <dbReference type="Proteomes" id="UP001501303"/>
    </source>
</evidence>
<evidence type="ECO:0000256" key="1">
    <source>
        <dbReference type="ARBA" id="ARBA00010830"/>
    </source>
</evidence>
<dbReference type="Pfam" id="PF06737">
    <property type="entry name" value="Transglycosylas"/>
    <property type="match status" value="1"/>
</dbReference>
<evidence type="ECO:0000313" key="6">
    <source>
        <dbReference type="EMBL" id="GAA1914894.1"/>
    </source>
</evidence>
<dbReference type="PROSITE" id="PS51782">
    <property type="entry name" value="LYSM"/>
    <property type="match status" value="1"/>
</dbReference>
<evidence type="ECO:0000259" key="5">
    <source>
        <dbReference type="PROSITE" id="PS51782"/>
    </source>
</evidence>
<keyword evidence="2" id="KW-0378">Hydrolase</keyword>
<evidence type="ECO:0000256" key="4">
    <source>
        <dbReference type="SAM" id="SignalP"/>
    </source>
</evidence>
<dbReference type="InterPro" id="IPR010618">
    <property type="entry name" value="RPF"/>
</dbReference>
<dbReference type="PANTHER" id="PTHR34700:SF4">
    <property type="entry name" value="PHAGE-LIKE ELEMENT PBSX PROTEIN XKDP"/>
    <property type="match status" value="1"/>
</dbReference>
<feature type="region of interest" description="Disordered" evidence="3">
    <location>
        <begin position="118"/>
        <end position="178"/>
    </location>
</feature>
<dbReference type="Gene3D" id="1.10.530.10">
    <property type="match status" value="1"/>
</dbReference>
<dbReference type="SUPFAM" id="SSF53955">
    <property type="entry name" value="Lysozyme-like"/>
    <property type="match status" value="1"/>
</dbReference>